<keyword evidence="2" id="KW-0812">Transmembrane</keyword>
<keyword evidence="2" id="KW-0472">Membrane</keyword>
<reference evidence="3" key="2">
    <citation type="journal article" date="2021" name="PeerJ">
        <title>Extensive microbial diversity within the chicken gut microbiome revealed by metagenomics and culture.</title>
        <authorList>
            <person name="Gilroy R."/>
            <person name="Ravi A."/>
            <person name="Getino M."/>
            <person name="Pursley I."/>
            <person name="Horton D.L."/>
            <person name="Alikhan N.F."/>
            <person name="Baker D."/>
            <person name="Gharbi K."/>
            <person name="Hall N."/>
            <person name="Watson M."/>
            <person name="Adriaenssens E.M."/>
            <person name="Foster-Nyarko E."/>
            <person name="Jarju S."/>
            <person name="Secka A."/>
            <person name="Antonio M."/>
            <person name="Oren A."/>
            <person name="Chaudhuri R.R."/>
            <person name="La Ragione R."/>
            <person name="Hildebrand F."/>
            <person name="Pallen M.J."/>
        </authorList>
    </citation>
    <scope>NUCLEOTIDE SEQUENCE</scope>
    <source>
        <strain evidence="3">ChiW13-3771</strain>
    </source>
</reference>
<reference evidence="3" key="1">
    <citation type="submission" date="2020-10" db="EMBL/GenBank/DDBJ databases">
        <authorList>
            <person name="Gilroy R."/>
        </authorList>
    </citation>
    <scope>NUCLEOTIDE SEQUENCE</scope>
    <source>
        <strain evidence="3">ChiW13-3771</strain>
    </source>
</reference>
<dbReference type="EMBL" id="DVHN01000186">
    <property type="protein sequence ID" value="HIR89868.1"/>
    <property type="molecule type" value="Genomic_DNA"/>
</dbReference>
<name>A0A9D1EH56_9FIRM</name>
<keyword evidence="2" id="KW-1133">Transmembrane helix</keyword>
<evidence type="ECO:0000256" key="1">
    <source>
        <dbReference type="SAM" id="MobiDB-lite"/>
    </source>
</evidence>
<dbReference type="Proteomes" id="UP000824201">
    <property type="component" value="Unassembled WGS sequence"/>
</dbReference>
<evidence type="ECO:0000256" key="2">
    <source>
        <dbReference type="SAM" id="Phobius"/>
    </source>
</evidence>
<feature type="compositionally biased region" description="Low complexity" evidence="1">
    <location>
        <begin position="99"/>
        <end position="109"/>
    </location>
</feature>
<evidence type="ECO:0000313" key="3">
    <source>
        <dbReference type="EMBL" id="HIR89868.1"/>
    </source>
</evidence>
<accession>A0A9D1EH56</accession>
<gene>
    <name evidence="3" type="ORF">IAC96_13060</name>
</gene>
<evidence type="ECO:0000313" key="4">
    <source>
        <dbReference type="Proteomes" id="UP000824201"/>
    </source>
</evidence>
<sequence>MSQQKVDKYKEYKKNRKQIIAKEKRKKALARVTAWVILVLAVCTIAGLIIVSAYNSYQAKQAAKPNYEATSFELVDFAGITETQAAEQTSEESAEEPSSETAPQETTPEVNSSQAAN</sequence>
<organism evidence="3 4">
    <name type="scientific">Candidatus Fimimorpha faecalis</name>
    <dbReference type="NCBI Taxonomy" id="2840824"/>
    <lineage>
        <taxon>Bacteria</taxon>
        <taxon>Bacillati</taxon>
        <taxon>Bacillota</taxon>
        <taxon>Clostridia</taxon>
        <taxon>Eubacteriales</taxon>
        <taxon>Candidatus Fimimorpha</taxon>
    </lineage>
</organism>
<feature type="region of interest" description="Disordered" evidence="1">
    <location>
        <begin position="85"/>
        <end position="117"/>
    </location>
</feature>
<protein>
    <submittedName>
        <fullName evidence="3">Uncharacterized protein</fullName>
    </submittedName>
</protein>
<feature type="transmembrane region" description="Helical" evidence="2">
    <location>
        <begin position="32"/>
        <end position="54"/>
    </location>
</feature>
<comment type="caution">
    <text evidence="3">The sequence shown here is derived from an EMBL/GenBank/DDBJ whole genome shotgun (WGS) entry which is preliminary data.</text>
</comment>
<dbReference type="AlphaFoldDB" id="A0A9D1EH56"/>
<proteinExistence type="predicted"/>
<feature type="compositionally biased region" description="Acidic residues" evidence="1">
    <location>
        <begin position="89"/>
        <end position="98"/>
    </location>
</feature>